<dbReference type="Gene3D" id="1.20.120.520">
    <property type="entry name" value="nmb1532 protein domain like"/>
    <property type="match status" value="1"/>
</dbReference>
<reference evidence="2 3" key="1">
    <citation type="submission" date="2024-09" db="EMBL/GenBank/DDBJ databases">
        <authorList>
            <person name="Sun Q."/>
            <person name="Mori K."/>
        </authorList>
    </citation>
    <scope>NUCLEOTIDE SEQUENCE [LARGE SCALE GENOMIC DNA]</scope>
    <source>
        <strain evidence="2 3">CCM 7659</strain>
    </source>
</reference>
<proteinExistence type="predicted"/>
<name>A0ABV5JSP8_9ACTN</name>
<feature type="domain" description="Hemerythrin-like" evidence="1">
    <location>
        <begin position="11"/>
        <end position="126"/>
    </location>
</feature>
<dbReference type="PANTHER" id="PTHR39966:SF3">
    <property type="entry name" value="DUF438 DOMAIN-CONTAINING PROTEIN"/>
    <property type="match status" value="1"/>
</dbReference>
<dbReference type="Pfam" id="PF01814">
    <property type="entry name" value="Hemerythrin"/>
    <property type="match status" value="1"/>
</dbReference>
<dbReference type="Proteomes" id="UP001589700">
    <property type="component" value="Unassembled WGS sequence"/>
</dbReference>
<dbReference type="EMBL" id="JBHMDY010000008">
    <property type="protein sequence ID" value="MFB9260776.1"/>
    <property type="molecule type" value="Genomic_DNA"/>
</dbReference>
<evidence type="ECO:0000313" key="2">
    <source>
        <dbReference type="EMBL" id="MFB9260776.1"/>
    </source>
</evidence>
<protein>
    <submittedName>
        <fullName evidence="2">Hemerythrin domain-containing protein</fullName>
    </submittedName>
</protein>
<dbReference type="InterPro" id="IPR012312">
    <property type="entry name" value="Hemerythrin-like"/>
</dbReference>
<evidence type="ECO:0000313" key="3">
    <source>
        <dbReference type="Proteomes" id="UP001589700"/>
    </source>
</evidence>
<evidence type="ECO:0000259" key="1">
    <source>
        <dbReference type="Pfam" id="PF01814"/>
    </source>
</evidence>
<dbReference type="PANTHER" id="PTHR39966">
    <property type="entry name" value="BLL2471 PROTEIN-RELATED"/>
    <property type="match status" value="1"/>
</dbReference>
<keyword evidence="3" id="KW-1185">Reference proteome</keyword>
<gene>
    <name evidence="2" type="ORF">ACFFVD_13275</name>
</gene>
<organism evidence="2 3">
    <name type="scientific">Dietzia aerolata</name>
    <dbReference type="NCBI Taxonomy" id="595984"/>
    <lineage>
        <taxon>Bacteria</taxon>
        <taxon>Bacillati</taxon>
        <taxon>Actinomycetota</taxon>
        <taxon>Actinomycetes</taxon>
        <taxon>Mycobacteriales</taxon>
        <taxon>Dietziaceae</taxon>
        <taxon>Dietzia</taxon>
    </lineage>
</organism>
<dbReference type="RefSeq" id="WP_182631157.1">
    <property type="nucleotide sequence ID" value="NZ_JAALDM010000033.1"/>
</dbReference>
<accession>A0ABV5JSP8</accession>
<comment type="caution">
    <text evidence="2">The sequence shown here is derived from an EMBL/GenBank/DDBJ whole genome shotgun (WGS) entry which is preliminary data.</text>
</comment>
<sequence>MDDAGGASAGERLEHDHHRIDEGFARFAASLGGSDVDRDAYDDAATALRHHIYIEEVHHFPVVRAAGLMGPILVMLREHGEIWDLLDGIEAALDASRVDEARSLWPQLADVLEQHNMKEERIVYPAGDEALPPEVAAAITDELASGRTPAGWACEMAER</sequence>